<gene>
    <name evidence="1" type="ORF">H8B04_01395</name>
</gene>
<dbReference type="InterPro" id="IPR052891">
    <property type="entry name" value="DNA-3mA_glycosylase"/>
</dbReference>
<sequence length="188" mass="21838">MATTVQRCPWCGEDPLYTQYHDEEWGKQVKDDKTLFEFLILESAQAGLSWITILRRRDGYRKLFADFDVEKVAQFTSEDIDRIVLDPAIIRHKGKIEAAVSNANIFITIQREFGSFYNYLYQFLPNQQPILNNIKTMKDVALESDESKLIAKDLKKRGVKFFGSTICYAYMQAVGMVNDHLINCDFRD</sequence>
<comment type="caution">
    <text evidence="1">The sequence shown here is derived from an EMBL/GenBank/DDBJ whole genome shotgun (WGS) entry which is preliminary data.</text>
</comment>
<keyword evidence="2" id="KW-1185">Reference proteome</keyword>
<dbReference type="InterPro" id="IPR005019">
    <property type="entry name" value="Adenine_glyco"/>
</dbReference>
<accession>A0ABR7YA93</accession>
<dbReference type="Proteomes" id="UP000651271">
    <property type="component" value="Unassembled WGS sequence"/>
</dbReference>
<organism evidence="1 2">
    <name type="scientific">Sphingobacterium litopenaei</name>
    <dbReference type="NCBI Taxonomy" id="2763500"/>
    <lineage>
        <taxon>Bacteria</taxon>
        <taxon>Pseudomonadati</taxon>
        <taxon>Bacteroidota</taxon>
        <taxon>Sphingobacteriia</taxon>
        <taxon>Sphingobacteriales</taxon>
        <taxon>Sphingobacteriaceae</taxon>
        <taxon>Sphingobacterium</taxon>
    </lineage>
</organism>
<dbReference type="Gene3D" id="1.10.340.30">
    <property type="entry name" value="Hypothetical protein, domain 2"/>
    <property type="match status" value="1"/>
</dbReference>
<reference evidence="1 2" key="1">
    <citation type="submission" date="2020-08" db="EMBL/GenBank/DDBJ databases">
        <title>Sphingobacterium sp. DN04309 isolated from aquaculture water.</title>
        <authorList>
            <person name="Zhang M."/>
        </authorList>
    </citation>
    <scope>NUCLEOTIDE SEQUENCE [LARGE SCALE GENOMIC DNA]</scope>
    <source>
        <strain evidence="1 2">DN04309</strain>
    </source>
</reference>
<name>A0ABR7YA93_9SPHI</name>
<dbReference type="Pfam" id="PF03352">
    <property type="entry name" value="Adenine_glyco"/>
    <property type="match status" value="1"/>
</dbReference>
<protein>
    <submittedName>
        <fullName evidence="1">DNA-3-methyladenine glycosylase I</fullName>
    </submittedName>
</protein>
<dbReference type="InterPro" id="IPR011257">
    <property type="entry name" value="DNA_glycosylase"/>
</dbReference>
<dbReference type="EMBL" id="JACOIJ010000002">
    <property type="protein sequence ID" value="MBD1428228.1"/>
    <property type="molecule type" value="Genomic_DNA"/>
</dbReference>
<evidence type="ECO:0000313" key="2">
    <source>
        <dbReference type="Proteomes" id="UP000651271"/>
    </source>
</evidence>
<dbReference type="PANTHER" id="PTHR30037">
    <property type="entry name" value="DNA-3-METHYLADENINE GLYCOSYLASE 1"/>
    <property type="match status" value="1"/>
</dbReference>
<dbReference type="RefSeq" id="WP_190301220.1">
    <property type="nucleotide sequence ID" value="NZ_JACOIJ010000002.1"/>
</dbReference>
<proteinExistence type="predicted"/>
<evidence type="ECO:0000313" key="1">
    <source>
        <dbReference type="EMBL" id="MBD1428228.1"/>
    </source>
</evidence>
<dbReference type="PANTHER" id="PTHR30037:SF4">
    <property type="entry name" value="DNA-3-METHYLADENINE GLYCOSYLASE I"/>
    <property type="match status" value="1"/>
</dbReference>
<dbReference type="SUPFAM" id="SSF48150">
    <property type="entry name" value="DNA-glycosylase"/>
    <property type="match status" value="1"/>
</dbReference>